<sequence>MLRRIGTTHVVSPLSSFFSSVARARRLQMTAVSASQAREHADAPGAVEMNFLQAINSALDLALSKDEKTVVFGEDVAFGGVFRCTLNLSKKYGSQRVFDSPLSEQGLVGFAIGMASAGWKPIAEVQFADYIFPAFDQIVNEAAKMRFRSGGHFHCGGLVIRSPSSAVGHGGLYHSQSVEGFFSHCAGIKIVMPSTPSDAKGLLLQCVEEEDPCIFFEPKRLYRSMVEPVDPGYYTIPLGKGKILCEGRDVTIVTYGAQVGVAMKAAERAAQEGISVELIDIRSLKPWDREMVTQSVRKTGRVIVTHEAPKTSGIGSEIVSCITQDCFLSLEAPPMRVCCLDTPHPLNEQLYLPNELKVCEAIKYITGY</sequence>
<dbReference type="VEuPathDB" id="TriTrypDB:C3747_62g131"/>
<dbReference type="FunFam" id="3.40.50.920:FF:000001">
    <property type="entry name" value="Pyruvate dehydrogenase E1 beta subunit"/>
    <property type="match status" value="1"/>
</dbReference>
<dbReference type="VEuPathDB" id="TriTrypDB:ECC02_008305"/>
<dbReference type="SUPFAM" id="SSF52518">
    <property type="entry name" value="Thiamin diphosphate-binding fold (THDP-binding)"/>
    <property type="match status" value="1"/>
</dbReference>
<dbReference type="VEuPathDB" id="TriTrypDB:TcCLB.511469.100"/>
<dbReference type="EC" id="1.2.4.4" evidence="2"/>
<evidence type="ECO:0000313" key="7">
    <source>
        <dbReference type="Proteomes" id="UP000246121"/>
    </source>
</evidence>
<gene>
    <name evidence="6" type="ORF">C4B63_54g179</name>
</gene>
<comment type="cofactor">
    <cofactor evidence="1">
        <name>thiamine diphosphate</name>
        <dbReference type="ChEBI" id="CHEBI:58937"/>
    </cofactor>
</comment>
<dbReference type="VEuPathDB" id="TriTrypDB:TcBrA4_0097920"/>
<dbReference type="FunFam" id="3.40.50.970:FF:000001">
    <property type="entry name" value="Pyruvate dehydrogenase E1 beta subunit"/>
    <property type="match status" value="1"/>
</dbReference>
<evidence type="ECO:0000256" key="3">
    <source>
        <dbReference type="ARBA" id="ARBA00023002"/>
    </source>
</evidence>
<protein>
    <recommendedName>
        <fullName evidence="2">3-methyl-2-oxobutanoate dehydrogenase (2-methylpropanoyl-transferring)</fullName>
        <ecNumber evidence="2">1.2.4.4</ecNumber>
    </recommendedName>
</protein>
<dbReference type="PANTHER" id="PTHR42980:SF1">
    <property type="entry name" value="2-OXOISOVALERATE DEHYDROGENASE SUBUNIT BETA, MITOCHONDRIAL"/>
    <property type="match status" value="1"/>
</dbReference>
<accession>A0A2V2V368</accession>
<dbReference type="AlphaFoldDB" id="A0A2V2V368"/>
<dbReference type="InterPro" id="IPR029061">
    <property type="entry name" value="THDP-binding"/>
</dbReference>
<dbReference type="VEuPathDB" id="TriTrypDB:TCDM_03721"/>
<evidence type="ECO:0000256" key="1">
    <source>
        <dbReference type="ARBA" id="ARBA00001964"/>
    </source>
</evidence>
<dbReference type="VEuPathDB" id="TriTrypDB:C4B63_54g179"/>
<comment type="caution">
    <text evidence="6">The sequence shown here is derived from an EMBL/GenBank/DDBJ whole genome shotgun (WGS) entry which is preliminary data.</text>
</comment>
<dbReference type="EMBL" id="PRFA01000054">
    <property type="protein sequence ID" value="PWU89972.1"/>
    <property type="molecule type" value="Genomic_DNA"/>
</dbReference>
<dbReference type="SUPFAM" id="SSF52922">
    <property type="entry name" value="TK C-terminal domain-like"/>
    <property type="match status" value="1"/>
</dbReference>
<dbReference type="Gene3D" id="3.40.50.920">
    <property type="match status" value="1"/>
</dbReference>
<keyword evidence="3" id="KW-0560">Oxidoreductase</keyword>
<evidence type="ECO:0000313" key="6">
    <source>
        <dbReference type="EMBL" id="PWU89972.1"/>
    </source>
</evidence>
<name>A0A2V2V368_TRYCR</name>
<evidence type="ECO:0000259" key="5">
    <source>
        <dbReference type="SMART" id="SM00861"/>
    </source>
</evidence>
<dbReference type="CDD" id="cd07036">
    <property type="entry name" value="TPP_PYR_E1-PDHc-beta_like"/>
    <property type="match status" value="1"/>
</dbReference>
<dbReference type="GO" id="GO:0003863">
    <property type="term" value="F:branched-chain 2-oxo acid dehydrogenase activity"/>
    <property type="evidence" value="ECO:0007669"/>
    <property type="project" value="UniProtKB-EC"/>
</dbReference>
<dbReference type="Pfam" id="PF02779">
    <property type="entry name" value="Transket_pyr"/>
    <property type="match status" value="1"/>
</dbReference>
<dbReference type="InterPro" id="IPR033248">
    <property type="entry name" value="Transketolase_C"/>
</dbReference>
<dbReference type="PANTHER" id="PTHR42980">
    <property type="entry name" value="2-OXOISOVALERATE DEHYDROGENASE SUBUNIT BETA-RELATED"/>
    <property type="match status" value="1"/>
</dbReference>
<dbReference type="VEuPathDB" id="TriTrypDB:BCY84_19568"/>
<evidence type="ECO:0000256" key="2">
    <source>
        <dbReference type="ARBA" id="ARBA00012277"/>
    </source>
</evidence>
<dbReference type="SMART" id="SM00861">
    <property type="entry name" value="Transket_pyr"/>
    <property type="match status" value="1"/>
</dbReference>
<feature type="domain" description="Transketolase-like pyrimidine-binding" evidence="5">
    <location>
        <begin position="49"/>
        <end position="224"/>
    </location>
</feature>
<dbReference type="InterPro" id="IPR009014">
    <property type="entry name" value="Transketo_C/PFOR_II"/>
</dbReference>
<dbReference type="GO" id="GO:0007584">
    <property type="term" value="P:response to nutrient"/>
    <property type="evidence" value="ECO:0007669"/>
    <property type="project" value="TreeGrafter"/>
</dbReference>
<organism evidence="6 7">
    <name type="scientific">Trypanosoma cruzi</name>
    <dbReference type="NCBI Taxonomy" id="5693"/>
    <lineage>
        <taxon>Eukaryota</taxon>
        <taxon>Discoba</taxon>
        <taxon>Euglenozoa</taxon>
        <taxon>Kinetoplastea</taxon>
        <taxon>Metakinetoplastina</taxon>
        <taxon>Trypanosomatida</taxon>
        <taxon>Trypanosomatidae</taxon>
        <taxon>Trypanosoma</taxon>
        <taxon>Schizotrypanum</taxon>
    </lineage>
</organism>
<dbReference type="GO" id="GO:0009083">
    <property type="term" value="P:branched-chain amino acid catabolic process"/>
    <property type="evidence" value="ECO:0007669"/>
    <property type="project" value="TreeGrafter"/>
</dbReference>
<dbReference type="VEuPathDB" id="TriTrypDB:TcCLB.506295.160"/>
<evidence type="ECO:0000256" key="4">
    <source>
        <dbReference type="ARBA" id="ARBA00051764"/>
    </source>
</evidence>
<dbReference type="Proteomes" id="UP000246121">
    <property type="component" value="Unassembled WGS sequence"/>
</dbReference>
<reference evidence="6 7" key="1">
    <citation type="journal article" date="2018" name="Microb. Genom.">
        <title>Expanding an expanded genome: long-read sequencing of Trypanosoma cruzi.</title>
        <authorList>
            <person name="Berna L."/>
            <person name="Rodriguez M."/>
            <person name="Chiribao M.L."/>
            <person name="Parodi-Talice A."/>
            <person name="Pita S."/>
            <person name="Rijo G."/>
            <person name="Alvarez-Valin F."/>
            <person name="Robello C."/>
        </authorList>
    </citation>
    <scope>NUCLEOTIDE SEQUENCE [LARGE SCALE GENOMIC DNA]</scope>
    <source>
        <strain evidence="6 7">Dm28c</strain>
    </source>
</reference>
<dbReference type="VEuPathDB" id="TriTrypDB:TcCL_ESM01122"/>
<dbReference type="Pfam" id="PF02780">
    <property type="entry name" value="Transketolase_C"/>
    <property type="match status" value="1"/>
</dbReference>
<proteinExistence type="predicted"/>
<dbReference type="InterPro" id="IPR005475">
    <property type="entry name" value="Transketolase-like_Pyr-bd"/>
</dbReference>
<dbReference type="Gene3D" id="3.40.50.970">
    <property type="match status" value="1"/>
</dbReference>
<comment type="catalytic activity">
    <reaction evidence="4">
        <text>N(6)-[(R)-lipoyl]-L-lysyl-[protein] + 3-methyl-2-oxobutanoate + H(+) = N(6)-[(R)-S(8)-2-methylpropanoyldihydrolipoyl]-L-lysyl-[protein] + CO2</text>
        <dbReference type="Rhea" id="RHEA:13457"/>
        <dbReference type="Rhea" id="RHEA-COMP:10474"/>
        <dbReference type="Rhea" id="RHEA-COMP:10497"/>
        <dbReference type="ChEBI" id="CHEBI:11851"/>
        <dbReference type="ChEBI" id="CHEBI:15378"/>
        <dbReference type="ChEBI" id="CHEBI:16526"/>
        <dbReference type="ChEBI" id="CHEBI:83099"/>
        <dbReference type="ChEBI" id="CHEBI:83142"/>
        <dbReference type="EC" id="1.2.4.4"/>
    </reaction>
    <physiologicalReaction direction="left-to-right" evidence="4">
        <dbReference type="Rhea" id="RHEA:13458"/>
    </physiologicalReaction>
</comment>
<dbReference type="VEuPathDB" id="TriTrypDB:Tc_MARK_3800"/>
<dbReference type="VEuPathDB" id="TriTrypDB:TCSYLVIO_000971"/>
<dbReference type="VEuPathDB" id="TriTrypDB:TcG_08723"/>